<dbReference type="PROSITE" id="PS51987">
    <property type="entry name" value="GS_CATALYTIC"/>
    <property type="match status" value="1"/>
</dbReference>
<dbReference type="PANTHER" id="PTHR42974">
    <property type="entry name" value="GLUTAMINE SYNTHETASE"/>
    <property type="match status" value="1"/>
</dbReference>
<dbReference type="Pfam" id="PF18318">
    <property type="entry name" value="Gln-synt_C-ter"/>
    <property type="match status" value="1"/>
</dbReference>
<dbReference type="InterPro" id="IPR014746">
    <property type="entry name" value="Gln_synth/guanido_kin_cat_dom"/>
</dbReference>
<evidence type="ECO:0000256" key="2">
    <source>
        <dbReference type="RuleBase" id="RU000384"/>
    </source>
</evidence>
<dbReference type="InterPro" id="IPR027303">
    <property type="entry name" value="Gln_synth_gly_rich_site"/>
</dbReference>
<dbReference type="Proteomes" id="UP000683507">
    <property type="component" value="Chromosome"/>
</dbReference>
<dbReference type="EC" id="6.3.1.2" evidence="5"/>
<dbReference type="GO" id="GO:0004356">
    <property type="term" value="F:glutamine synthetase activity"/>
    <property type="evidence" value="ECO:0007669"/>
    <property type="project" value="UniProtKB-EC"/>
</dbReference>
<dbReference type="InterPro" id="IPR008147">
    <property type="entry name" value="Gln_synt_N"/>
</dbReference>
<dbReference type="PROSITE" id="PS00181">
    <property type="entry name" value="GLNA_ATP"/>
    <property type="match status" value="1"/>
</dbReference>
<protein>
    <submittedName>
        <fullName evidence="5">Glutamine synthetase</fullName>
        <ecNumber evidence="5">6.3.1.2</ecNumber>
    </submittedName>
</protein>
<dbReference type="AlphaFoldDB" id="A0A916JKR9"/>
<comment type="similarity">
    <text evidence="1 2">Belongs to the glutamine synthetase family.</text>
</comment>
<dbReference type="KEGG" id="ptan:CRYO30217_00577"/>
<proteinExistence type="inferred from homology"/>
<dbReference type="InterPro" id="IPR040577">
    <property type="entry name" value="Gln-synt_C"/>
</dbReference>
<dbReference type="SUPFAM" id="SSF55931">
    <property type="entry name" value="Glutamine synthetase/guanido kinase"/>
    <property type="match status" value="1"/>
</dbReference>
<dbReference type="Gene3D" id="1.20.120.1560">
    <property type="match status" value="1"/>
</dbReference>
<name>A0A916JKR9_9FLAO</name>
<feature type="domain" description="GS catalytic" evidence="4">
    <location>
        <begin position="179"/>
        <end position="615"/>
    </location>
</feature>
<dbReference type="Pfam" id="PF12437">
    <property type="entry name" value="GSIII_N"/>
    <property type="match status" value="1"/>
</dbReference>
<dbReference type="EMBL" id="OU015584">
    <property type="protein sequence ID" value="CAG5078107.1"/>
    <property type="molecule type" value="Genomic_DNA"/>
</dbReference>
<dbReference type="Gene3D" id="3.30.590.10">
    <property type="entry name" value="Glutamine synthetase/guanido kinase, catalytic domain"/>
    <property type="match status" value="1"/>
</dbReference>
<evidence type="ECO:0000313" key="6">
    <source>
        <dbReference type="Proteomes" id="UP000683507"/>
    </source>
</evidence>
<reference evidence="5" key="1">
    <citation type="submission" date="2021-04" db="EMBL/GenBank/DDBJ databases">
        <authorList>
            <person name="Rodrigo-Torres L."/>
            <person name="Arahal R. D."/>
            <person name="Lucena T."/>
        </authorList>
    </citation>
    <scope>NUCLEOTIDE SEQUENCE</scope>
    <source>
        <strain evidence="5">AS29M-1</strain>
    </source>
</reference>
<evidence type="ECO:0000256" key="1">
    <source>
        <dbReference type="PROSITE-ProRule" id="PRU01330"/>
    </source>
</evidence>
<dbReference type="PROSITE" id="PS51986">
    <property type="entry name" value="GS_BETA_GRASP"/>
    <property type="match status" value="1"/>
</dbReference>
<keyword evidence="6" id="KW-1185">Reference proteome</keyword>
<organism evidence="5 6">
    <name type="scientific">Parvicella tangerina</name>
    <dbReference type="NCBI Taxonomy" id="2829795"/>
    <lineage>
        <taxon>Bacteria</taxon>
        <taxon>Pseudomonadati</taxon>
        <taxon>Bacteroidota</taxon>
        <taxon>Flavobacteriia</taxon>
        <taxon>Flavobacteriales</taxon>
        <taxon>Parvicellaceae</taxon>
        <taxon>Parvicella</taxon>
    </lineage>
</organism>
<feature type="domain" description="GS beta-grasp" evidence="3">
    <location>
        <begin position="85"/>
        <end position="174"/>
    </location>
</feature>
<evidence type="ECO:0000313" key="5">
    <source>
        <dbReference type="EMBL" id="CAG5078107.1"/>
    </source>
</evidence>
<evidence type="ECO:0000259" key="3">
    <source>
        <dbReference type="PROSITE" id="PS51986"/>
    </source>
</evidence>
<dbReference type="InterPro" id="IPR008146">
    <property type="entry name" value="Gln_synth_cat_dom"/>
</dbReference>
<keyword evidence="5" id="KW-0436">Ligase</keyword>
<dbReference type="Pfam" id="PF00120">
    <property type="entry name" value="Gln-synt_C"/>
    <property type="match status" value="1"/>
</dbReference>
<evidence type="ECO:0000259" key="4">
    <source>
        <dbReference type="PROSITE" id="PS51987"/>
    </source>
</evidence>
<dbReference type="RefSeq" id="WP_258540809.1">
    <property type="nucleotide sequence ID" value="NZ_OU015584.1"/>
</dbReference>
<gene>
    <name evidence="5" type="primary">glnA</name>
    <name evidence="5" type="ORF">CRYO30217_00577</name>
</gene>
<dbReference type="InterPro" id="IPR052725">
    <property type="entry name" value="GS_Type-3"/>
</dbReference>
<sequence>MSSVRYAALEEVMQRKAKGLNVNNGKVSEFYGSNVFNRVAMRAHLTEEAYESVVNAMNHGHRIERDIADQVAMAMKDWALAKGATHYTHWFQPLTGATAEKHDAFFTPTSDGRAIEQFEGSLLVQQEPDASSFPNGGIRNTFEARGYTAWDPSSPAFIIGTTLCIPTVFISYTGEALDYKMPLLKALDVIDKAATDVCQYFDKNITKVRATLGWEQEYFLVDAGLYNARPDLMMSGRTLLGQMPAKGQQLDDHYFGSIPERALAFMQELEFESLKLGIPIKTRHNEVAPNQFECAPVYEEADVAVDHNLLLMDLMEKIARKHDFRVLFHEKPFAGINGSGKHNNWSLGTNTGVNLLSPGKNPKTNLRFLTFFVNTIKAIADNPDILRASIASATNDHRLGGNEAPPAIISVFIGSQLSEMLDKLEASIKAGKMTPEAKTELKLSIGKIPQLLLDNTDRNRTSPFAFTGNKFEFRAVGSTANCSSAMIAINTIVADQLAKFKVAVDERIKKGDKKDEALLKELQVLIKESKKIRFEGNGYGEEWVKEAKKRGLNNFLDTPSALKVMTSKEYKKLFSKLDILSEREIDARYEVELENYILKLQIEARVLGDLCNTSVIPAAIAYQNIVLENLRGMKEVFGSASDKMTNSQKELLAYVNKHLQGVYSKVNEMVEERKKANAVQDTAKKADAYCHKVKPLFEEIKYHADRLERVIDDELWKLPKLRELLFSK</sequence>
<accession>A0A916JKR9</accession>
<dbReference type="GO" id="GO:0006542">
    <property type="term" value="P:glutamine biosynthetic process"/>
    <property type="evidence" value="ECO:0007669"/>
    <property type="project" value="InterPro"/>
</dbReference>
<dbReference type="InterPro" id="IPR022147">
    <property type="entry name" value="GSIII_N"/>
</dbReference>
<dbReference type="PANTHER" id="PTHR42974:SF1">
    <property type="entry name" value="TYPE-3 GLUTAMINE SYNTHETASE"/>
    <property type="match status" value="1"/>
</dbReference>
<dbReference type="SMART" id="SM01230">
    <property type="entry name" value="Gln-synt_C"/>
    <property type="match status" value="1"/>
</dbReference>